<dbReference type="PANTHER" id="PTHR11431">
    <property type="entry name" value="FERRITIN"/>
    <property type="match status" value="1"/>
</dbReference>
<sequence>MSANNGPNDGAMVVAEETETGTTTELTTMTGKAEAEVVEEVMEMGMVAVITDGVMEIGEMEETTGEITEQVMMVAETAETVEMVTMVAATRVVIMEGITVTTKIGTGGGRSGGGGTTGVMARAMEEPTESAPCRGGLGGTTGNNSCRLRFGAEPNAGSNAVGLALAECLAKRRGTQGERDIRYTHKRAVVFEWMTSRRTRPRRRSGSGCKPISSYARARTTPVSELAAEVTVEGSCYNPNEEIKKMGGLQVLVPKDKSLTRQHLDKHLEKQMVLGVNVVYSTFYTFESLCIYSRRDTVALPGFSSYFTRRAVEHWRWAASLCWFLGRRGGNVVLREIPPPPAVFHNPEKGDALYMMEYALALEKVEYEKMLELFRAAEKSSDGGVMNFLQTELLVPSVTAIKRCADYVSQLRLIGKTAGLFTFDRMLLREMEEEGVGIGEVIEQQVTRQTRSEATGGLSRKRRRQGNAESAG</sequence>
<protein>
    <recommendedName>
        <fullName evidence="9">Ferritin</fullName>
        <ecNumber evidence="9">1.16.3.1</ecNumber>
    </recommendedName>
</protein>
<comment type="similarity">
    <text evidence="1 9">Belongs to the ferritin family.</text>
</comment>
<dbReference type="PANTHER" id="PTHR11431:SF75">
    <property type="entry name" value="FERRITIN"/>
    <property type="match status" value="1"/>
</dbReference>
<keyword evidence="13" id="KW-1185">Reference proteome</keyword>
<feature type="region of interest" description="Disordered" evidence="10">
    <location>
        <begin position="447"/>
        <end position="472"/>
    </location>
</feature>
<dbReference type="SUPFAM" id="SSF47240">
    <property type="entry name" value="Ferritin-like"/>
    <property type="match status" value="1"/>
</dbReference>
<dbReference type="GO" id="GO:0008199">
    <property type="term" value="F:ferric iron binding"/>
    <property type="evidence" value="ECO:0007669"/>
    <property type="project" value="InterPro"/>
</dbReference>
<comment type="caution">
    <text evidence="12">The sequence shown here is derived from an EMBL/GenBank/DDBJ whole genome shotgun (WGS) entry which is preliminary data.</text>
</comment>
<dbReference type="InterPro" id="IPR009040">
    <property type="entry name" value="Ferritin-like_diiron"/>
</dbReference>
<dbReference type="InterPro" id="IPR009078">
    <property type="entry name" value="Ferritin-like_SF"/>
</dbReference>
<dbReference type="EMBL" id="BFEA01000094">
    <property type="protein sequence ID" value="GBG67961.1"/>
    <property type="molecule type" value="Genomic_DNA"/>
</dbReference>
<keyword evidence="2 9" id="KW-0409">Iron storage</keyword>
<dbReference type="GO" id="GO:0006879">
    <property type="term" value="P:intracellular iron ion homeostasis"/>
    <property type="evidence" value="ECO:0007669"/>
    <property type="project" value="UniProtKB-KW"/>
</dbReference>
<keyword evidence="4 8" id="KW-0408">Iron</keyword>
<reference evidence="12 13" key="1">
    <citation type="journal article" date="2018" name="Cell">
        <title>The Chara Genome: Secondary Complexity and Implications for Plant Terrestrialization.</title>
        <authorList>
            <person name="Nishiyama T."/>
            <person name="Sakayama H."/>
            <person name="Vries J.D."/>
            <person name="Buschmann H."/>
            <person name="Saint-Marcoux D."/>
            <person name="Ullrich K.K."/>
            <person name="Haas F.B."/>
            <person name="Vanderstraeten L."/>
            <person name="Becker D."/>
            <person name="Lang D."/>
            <person name="Vosolsobe S."/>
            <person name="Rombauts S."/>
            <person name="Wilhelmsson P.K.I."/>
            <person name="Janitza P."/>
            <person name="Kern R."/>
            <person name="Heyl A."/>
            <person name="Rumpler F."/>
            <person name="Villalobos L.I.A.C."/>
            <person name="Clay J.M."/>
            <person name="Skokan R."/>
            <person name="Toyoda A."/>
            <person name="Suzuki Y."/>
            <person name="Kagoshima H."/>
            <person name="Schijlen E."/>
            <person name="Tajeshwar N."/>
            <person name="Catarino B."/>
            <person name="Hetherington A.J."/>
            <person name="Saltykova A."/>
            <person name="Bonnot C."/>
            <person name="Breuninger H."/>
            <person name="Symeonidi A."/>
            <person name="Radhakrishnan G.V."/>
            <person name="Van Nieuwerburgh F."/>
            <person name="Deforce D."/>
            <person name="Chang C."/>
            <person name="Karol K.G."/>
            <person name="Hedrich R."/>
            <person name="Ulvskov P."/>
            <person name="Glockner G."/>
            <person name="Delwiche C.F."/>
            <person name="Petrasek J."/>
            <person name="Van de Peer Y."/>
            <person name="Friml J."/>
            <person name="Beilby M."/>
            <person name="Dolan L."/>
            <person name="Kohara Y."/>
            <person name="Sugano S."/>
            <person name="Fujiyama A."/>
            <person name="Delaux P.-M."/>
            <person name="Quint M."/>
            <person name="TheiBen G."/>
            <person name="Hagemann M."/>
            <person name="Harholt J."/>
            <person name="Dunand C."/>
            <person name="Zachgo S."/>
            <person name="Langdale J."/>
            <person name="Maumus F."/>
            <person name="Straeten D.V.D."/>
            <person name="Gould S.B."/>
            <person name="Rensing S.A."/>
        </authorList>
    </citation>
    <scope>NUCLEOTIDE SEQUENCE [LARGE SCALE GENOMIC DNA]</scope>
    <source>
        <strain evidence="12 13">S276</strain>
    </source>
</reference>
<dbReference type="Pfam" id="PF00210">
    <property type="entry name" value="Ferritin"/>
    <property type="match status" value="1"/>
</dbReference>
<evidence type="ECO:0000256" key="1">
    <source>
        <dbReference type="ARBA" id="ARBA00007513"/>
    </source>
</evidence>
<dbReference type="GO" id="GO:0004322">
    <property type="term" value="F:ferroxidase activity"/>
    <property type="evidence" value="ECO:0007669"/>
    <property type="project" value="UniProtKB-EC"/>
</dbReference>
<evidence type="ECO:0000313" key="13">
    <source>
        <dbReference type="Proteomes" id="UP000265515"/>
    </source>
</evidence>
<evidence type="ECO:0000313" key="12">
    <source>
        <dbReference type="EMBL" id="GBG67961.1"/>
    </source>
</evidence>
<evidence type="ECO:0000256" key="8">
    <source>
        <dbReference type="PIRSR" id="PIRSR601519-1"/>
    </source>
</evidence>
<comment type="catalytic activity">
    <reaction evidence="7 9">
        <text>4 Fe(2+) + O2 + 4 H(+) = 4 Fe(3+) + 2 H2O</text>
        <dbReference type="Rhea" id="RHEA:11148"/>
        <dbReference type="ChEBI" id="CHEBI:15377"/>
        <dbReference type="ChEBI" id="CHEBI:15378"/>
        <dbReference type="ChEBI" id="CHEBI:15379"/>
        <dbReference type="ChEBI" id="CHEBI:29033"/>
        <dbReference type="ChEBI" id="CHEBI:29034"/>
        <dbReference type="EC" id="1.16.3.1"/>
    </reaction>
</comment>
<proteinExistence type="inferred from homology"/>
<evidence type="ECO:0000256" key="6">
    <source>
        <dbReference type="ARBA" id="ARBA00026060"/>
    </source>
</evidence>
<keyword evidence="9" id="KW-0560">Oxidoreductase</keyword>
<dbReference type="PROSITE" id="PS50905">
    <property type="entry name" value="FERRITIN_LIKE"/>
    <property type="match status" value="1"/>
</dbReference>
<comment type="function">
    <text evidence="5">Stores iron in a soluble, non-toxic, readily available form. Important for iron homeostasis. Has ferroxidase activity. Iron is taken up in the ferrous form and deposited as ferric hydroxides after oxidation.</text>
</comment>
<dbReference type="GO" id="GO:0005737">
    <property type="term" value="C:cytoplasm"/>
    <property type="evidence" value="ECO:0007669"/>
    <property type="project" value="TreeGrafter"/>
</dbReference>
<evidence type="ECO:0000256" key="4">
    <source>
        <dbReference type="ARBA" id="ARBA00023004"/>
    </source>
</evidence>
<dbReference type="AlphaFoldDB" id="A0A388KD55"/>
<dbReference type="OrthoDB" id="186462at2759"/>
<dbReference type="Gramene" id="GBG67961">
    <property type="protein sequence ID" value="GBG67961"/>
    <property type="gene ID" value="CBR_g1080"/>
</dbReference>
<comment type="function">
    <text evidence="9">Stores iron in a soluble, non-toxic, readily available form. Important for iron homeostasis. Iron is taken up in the ferrous form and deposited as ferric hydroxides after oxidation.</text>
</comment>
<evidence type="ECO:0000256" key="3">
    <source>
        <dbReference type="ARBA" id="ARBA00022723"/>
    </source>
</evidence>
<evidence type="ECO:0000256" key="9">
    <source>
        <dbReference type="RuleBase" id="RU361145"/>
    </source>
</evidence>
<dbReference type="Gene3D" id="1.20.1260.10">
    <property type="match status" value="1"/>
</dbReference>
<name>A0A388KD55_CHABU</name>
<evidence type="ECO:0000256" key="2">
    <source>
        <dbReference type="ARBA" id="ARBA00022434"/>
    </source>
</evidence>
<keyword evidence="3 8" id="KW-0479">Metal-binding</keyword>
<dbReference type="STRING" id="69332.A0A388KD55"/>
<dbReference type="GO" id="GO:0008198">
    <property type="term" value="F:ferrous iron binding"/>
    <property type="evidence" value="ECO:0007669"/>
    <property type="project" value="TreeGrafter"/>
</dbReference>
<feature type="domain" description="Ferritin-like diiron" evidence="11">
    <location>
        <begin position="262"/>
        <end position="415"/>
    </location>
</feature>
<dbReference type="GO" id="GO:0006826">
    <property type="term" value="P:iron ion transport"/>
    <property type="evidence" value="ECO:0007669"/>
    <property type="project" value="InterPro"/>
</dbReference>
<comment type="subunit">
    <text evidence="6">Oligomer of 24 subunits. There are two types of subunits: L (light) chain and H (heavy) chain. The major chain can be light or heavy, depending on the species and tissue type. The functional molecule forms a roughly spherical shell with a diameter of 12 nm and contains a central cavity into which the insoluble mineral iron core is deposited.</text>
</comment>
<organism evidence="12 13">
    <name type="scientific">Chara braunii</name>
    <name type="common">Braun's stonewort</name>
    <dbReference type="NCBI Taxonomy" id="69332"/>
    <lineage>
        <taxon>Eukaryota</taxon>
        <taxon>Viridiplantae</taxon>
        <taxon>Streptophyta</taxon>
        <taxon>Charophyceae</taxon>
        <taxon>Charales</taxon>
        <taxon>Characeae</taxon>
        <taxon>Chara</taxon>
    </lineage>
</organism>
<gene>
    <name evidence="12" type="ORF">CBR_g1080</name>
</gene>
<accession>A0A388KD55</accession>
<feature type="binding site" evidence="8">
    <location>
        <position position="363"/>
    </location>
    <ligand>
        <name>Fe cation</name>
        <dbReference type="ChEBI" id="CHEBI:24875"/>
        <label>1</label>
    </ligand>
</feature>
<dbReference type="Proteomes" id="UP000265515">
    <property type="component" value="Unassembled WGS sequence"/>
</dbReference>
<dbReference type="InterPro" id="IPR012347">
    <property type="entry name" value="Ferritin-like"/>
</dbReference>
<evidence type="ECO:0000256" key="7">
    <source>
        <dbReference type="ARBA" id="ARBA00047990"/>
    </source>
</evidence>
<evidence type="ECO:0000256" key="10">
    <source>
        <dbReference type="SAM" id="MobiDB-lite"/>
    </source>
</evidence>
<evidence type="ECO:0000259" key="11">
    <source>
        <dbReference type="PROSITE" id="PS50905"/>
    </source>
</evidence>
<evidence type="ECO:0000256" key="5">
    <source>
        <dbReference type="ARBA" id="ARBA00025111"/>
    </source>
</evidence>
<dbReference type="EC" id="1.16.3.1" evidence="9"/>
<dbReference type="InterPro" id="IPR001519">
    <property type="entry name" value="Ferritin"/>
</dbReference>
<dbReference type="InterPro" id="IPR008331">
    <property type="entry name" value="Ferritin_DPS_dom"/>
</dbReference>